<keyword evidence="4" id="KW-1185">Reference proteome</keyword>
<keyword evidence="2" id="KW-0472">Membrane</keyword>
<keyword evidence="2" id="KW-0812">Transmembrane</keyword>
<dbReference type="EMBL" id="JBHUDG010000051">
    <property type="protein sequence ID" value="MFD1632004.1"/>
    <property type="molecule type" value="Genomic_DNA"/>
</dbReference>
<evidence type="ECO:0000313" key="4">
    <source>
        <dbReference type="Proteomes" id="UP001597118"/>
    </source>
</evidence>
<dbReference type="Pfam" id="PF03929">
    <property type="entry name" value="PepSY_TM"/>
    <property type="match status" value="1"/>
</dbReference>
<dbReference type="PANTHER" id="PTHR34219:SF3">
    <property type="entry name" value="BLL7967 PROTEIN"/>
    <property type="match status" value="1"/>
</dbReference>
<proteinExistence type="predicted"/>
<dbReference type="RefSeq" id="WP_379664326.1">
    <property type="nucleotide sequence ID" value="NZ_JBHUDG010000051.1"/>
</dbReference>
<comment type="caution">
    <text evidence="3">The sequence shown here is derived from an EMBL/GenBank/DDBJ whole genome shotgun (WGS) entry which is preliminary data.</text>
</comment>
<keyword evidence="2" id="KW-1133">Transmembrane helix</keyword>
<evidence type="ECO:0000256" key="1">
    <source>
        <dbReference type="SAM" id="MobiDB-lite"/>
    </source>
</evidence>
<feature type="transmembrane region" description="Helical" evidence="2">
    <location>
        <begin position="390"/>
        <end position="411"/>
    </location>
</feature>
<dbReference type="InterPro" id="IPR005625">
    <property type="entry name" value="PepSY-ass_TM"/>
</dbReference>
<feature type="region of interest" description="Disordered" evidence="1">
    <location>
        <begin position="104"/>
        <end position="134"/>
    </location>
</feature>
<feature type="transmembrane region" description="Helical" evidence="2">
    <location>
        <begin position="20"/>
        <end position="42"/>
    </location>
</feature>
<evidence type="ECO:0000313" key="3">
    <source>
        <dbReference type="EMBL" id="MFD1632004.1"/>
    </source>
</evidence>
<organism evidence="3 4">
    <name type="scientific">Pseudopedobacter beijingensis</name>
    <dbReference type="NCBI Taxonomy" id="1207056"/>
    <lineage>
        <taxon>Bacteria</taxon>
        <taxon>Pseudomonadati</taxon>
        <taxon>Bacteroidota</taxon>
        <taxon>Sphingobacteriia</taxon>
        <taxon>Sphingobacteriales</taxon>
        <taxon>Sphingobacteriaceae</taxon>
        <taxon>Pseudopedobacter</taxon>
    </lineage>
</organism>
<name>A0ABW4IJ50_9SPHI</name>
<reference evidence="4" key="1">
    <citation type="journal article" date="2019" name="Int. J. Syst. Evol. Microbiol.">
        <title>The Global Catalogue of Microorganisms (GCM) 10K type strain sequencing project: providing services to taxonomists for standard genome sequencing and annotation.</title>
        <authorList>
            <consortium name="The Broad Institute Genomics Platform"/>
            <consortium name="The Broad Institute Genome Sequencing Center for Infectious Disease"/>
            <person name="Wu L."/>
            <person name="Ma J."/>
        </authorList>
    </citation>
    <scope>NUCLEOTIDE SEQUENCE [LARGE SCALE GENOMIC DNA]</scope>
    <source>
        <strain evidence="4">CCUG 53762</strain>
    </source>
</reference>
<sequence>MKKQSSVWPKIRKFLNDIHLWAGLISGIIVLIVCFTGTVYVFNQEIRESSTPNLYKVSIGNEKKSITEMYNIVQEKSNGNISSVKVPYDTGKSYSFIVKKKEEKAKEADKKHQKASGKKEKAGEGPPKGPQRGNPYFINPYNGEVLGDLQGTKTTTTEFMQKMFSLHRWLLLDKIEEPIFENLENRKLGSYITGTATILFTLGVISGIIIWVPARIKSWKQGLRIKFSGNWKRTNHDLHNTLGFYSCILLFFMGITGPQWSFEWYRNGLRKFLGTYEAPDTPKPTPLKSVYTIDAKTLNYEDFLAIADKELNYKGDYNLTFPNDSVDVVQITKTKIGFFAPAAGDKLTLDQYSGQVLEKDIFKQKPFNERVSLSIKALHLGDIYGTFSKILYFIACLIATSLPVTGVLIWINKIKKKPKGKKKEQKEVASSTI</sequence>
<accession>A0ABW4IJ50</accession>
<dbReference type="PANTHER" id="PTHR34219">
    <property type="entry name" value="IRON-REGULATED INNER MEMBRANE PROTEIN-RELATED"/>
    <property type="match status" value="1"/>
</dbReference>
<feature type="transmembrane region" description="Helical" evidence="2">
    <location>
        <begin position="191"/>
        <end position="214"/>
    </location>
</feature>
<feature type="transmembrane region" description="Helical" evidence="2">
    <location>
        <begin position="242"/>
        <end position="262"/>
    </location>
</feature>
<dbReference type="Proteomes" id="UP001597118">
    <property type="component" value="Unassembled WGS sequence"/>
</dbReference>
<protein>
    <submittedName>
        <fullName evidence="3">PepSY-associated TM helix domain-containing protein</fullName>
    </submittedName>
</protein>
<evidence type="ECO:0000256" key="2">
    <source>
        <dbReference type="SAM" id="Phobius"/>
    </source>
</evidence>
<gene>
    <name evidence="3" type="ORF">ACFSAH_19185</name>
</gene>